<feature type="domain" description="ABC transporter" evidence="9">
    <location>
        <begin position="5"/>
        <end position="256"/>
    </location>
</feature>
<reference evidence="10 11" key="1">
    <citation type="journal article" date="2020" name="Front. Microbiol.">
        <title>Design of Bacterial Strain-Specific qPCR Assays Using NGS Data and Publicly Available Resources and Its Application to Track Biocontrol Strains.</title>
        <authorList>
            <person name="Hernandez I."/>
            <person name="Sant C."/>
            <person name="Martinez R."/>
            <person name="Fernandez C."/>
        </authorList>
    </citation>
    <scope>NUCLEOTIDE SEQUENCE [LARGE SCALE GENOMIC DNA]</scope>
    <source>
        <strain evidence="10 11">B24</strain>
    </source>
</reference>
<dbReference type="PANTHER" id="PTHR43297:SF2">
    <property type="entry name" value="DIPEPTIDE TRANSPORT ATP-BINDING PROTEIN DPPD"/>
    <property type="match status" value="1"/>
</dbReference>
<accession>A0A7D8ALL4</accession>
<dbReference type="AlphaFoldDB" id="A0A7D8ALL4"/>
<dbReference type="PANTHER" id="PTHR43297">
    <property type="entry name" value="OLIGOPEPTIDE TRANSPORT ATP-BINDING PROTEIN APPD"/>
    <property type="match status" value="1"/>
</dbReference>
<dbReference type="InterPro" id="IPR003593">
    <property type="entry name" value="AAA+_ATPase"/>
</dbReference>
<evidence type="ECO:0000256" key="6">
    <source>
        <dbReference type="ARBA" id="ARBA00022840"/>
    </source>
</evidence>
<evidence type="ECO:0000313" key="11">
    <source>
        <dbReference type="Proteomes" id="UP000515708"/>
    </source>
</evidence>
<dbReference type="PROSITE" id="PS00211">
    <property type="entry name" value="ABC_TRANSPORTER_1"/>
    <property type="match status" value="1"/>
</dbReference>
<keyword evidence="4" id="KW-1003">Cell membrane</keyword>
<evidence type="ECO:0000256" key="8">
    <source>
        <dbReference type="SAM" id="MobiDB-lite"/>
    </source>
</evidence>
<dbReference type="RefSeq" id="WP_182252522.1">
    <property type="nucleotide sequence ID" value="NZ_CP043732.1"/>
</dbReference>
<dbReference type="InterPro" id="IPR017871">
    <property type="entry name" value="ABC_transporter-like_CS"/>
</dbReference>
<comment type="subcellular location">
    <subcellularLocation>
        <location evidence="1">Cell membrane</location>
        <topology evidence="1">Peripheral membrane protein</topology>
    </subcellularLocation>
</comment>
<organism evidence="10 11">
    <name type="scientific">Microbacterium esteraromaticum</name>
    <dbReference type="NCBI Taxonomy" id="57043"/>
    <lineage>
        <taxon>Bacteria</taxon>
        <taxon>Bacillati</taxon>
        <taxon>Actinomycetota</taxon>
        <taxon>Actinomycetes</taxon>
        <taxon>Micrococcales</taxon>
        <taxon>Microbacteriaceae</taxon>
        <taxon>Microbacterium</taxon>
    </lineage>
</organism>
<evidence type="ECO:0000256" key="7">
    <source>
        <dbReference type="ARBA" id="ARBA00023136"/>
    </source>
</evidence>
<dbReference type="InterPro" id="IPR027417">
    <property type="entry name" value="P-loop_NTPase"/>
</dbReference>
<keyword evidence="6 10" id="KW-0067">ATP-binding</keyword>
<comment type="similarity">
    <text evidence="2">Belongs to the ABC transporter superfamily.</text>
</comment>
<dbReference type="Pfam" id="PF00005">
    <property type="entry name" value="ABC_tran"/>
    <property type="match status" value="1"/>
</dbReference>
<dbReference type="SMART" id="SM00382">
    <property type="entry name" value="AAA"/>
    <property type="match status" value="1"/>
</dbReference>
<proteinExistence type="inferred from homology"/>
<dbReference type="EMBL" id="CP043732">
    <property type="protein sequence ID" value="QMU97527.1"/>
    <property type="molecule type" value="Genomic_DNA"/>
</dbReference>
<dbReference type="FunFam" id="3.40.50.300:FF:000016">
    <property type="entry name" value="Oligopeptide ABC transporter ATP-binding component"/>
    <property type="match status" value="1"/>
</dbReference>
<dbReference type="GO" id="GO:0016887">
    <property type="term" value="F:ATP hydrolysis activity"/>
    <property type="evidence" value="ECO:0007669"/>
    <property type="project" value="InterPro"/>
</dbReference>
<keyword evidence="3" id="KW-0813">Transport</keyword>
<dbReference type="PROSITE" id="PS50893">
    <property type="entry name" value="ABC_TRANSPORTER_2"/>
    <property type="match status" value="1"/>
</dbReference>
<feature type="region of interest" description="Disordered" evidence="8">
    <location>
        <begin position="254"/>
        <end position="279"/>
    </location>
</feature>
<evidence type="ECO:0000313" key="10">
    <source>
        <dbReference type="EMBL" id="QMU97527.1"/>
    </source>
</evidence>
<gene>
    <name evidence="10" type="ORF">FVO59_10060</name>
</gene>
<evidence type="ECO:0000256" key="2">
    <source>
        <dbReference type="ARBA" id="ARBA00005417"/>
    </source>
</evidence>
<dbReference type="GO" id="GO:0005886">
    <property type="term" value="C:plasma membrane"/>
    <property type="evidence" value="ECO:0007669"/>
    <property type="project" value="UniProtKB-SubCell"/>
</dbReference>
<dbReference type="Gene3D" id="3.40.50.300">
    <property type="entry name" value="P-loop containing nucleotide triphosphate hydrolases"/>
    <property type="match status" value="1"/>
</dbReference>
<protein>
    <submittedName>
        <fullName evidence="10">ABC transporter ATP-binding protein</fullName>
    </submittedName>
</protein>
<dbReference type="CDD" id="cd03257">
    <property type="entry name" value="ABC_NikE_OppD_transporters"/>
    <property type="match status" value="1"/>
</dbReference>
<evidence type="ECO:0000259" key="9">
    <source>
        <dbReference type="PROSITE" id="PS50893"/>
    </source>
</evidence>
<evidence type="ECO:0000256" key="5">
    <source>
        <dbReference type="ARBA" id="ARBA00022741"/>
    </source>
</evidence>
<dbReference type="Proteomes" id="UP000515708">
    <property type="component" value="Chromosome"/>
</dbReference>
<evidence type="ECO:0000256" key="3">
    <source>
        <dbReference type="ARBA" id="ARBA00022448"/>
    </source>
</evidence>
<name>A0A7D8ALL4_9MICO</name>
<dbReference type="InterPro" id="IPR013563">
    <property type="entry name" value="Oligopep_ABC_C"/>
</dbReference>
<keyword evidence="5" id="KW-0547">Nucleotide-binding</keyword>
<dbReference type="InterPro" id="IPR003439">
    <property type="entry name" value="ABC_transporter-like_ATP-bd"/>
</dbReference>
<evidence type="ECO:0000256" key="4">
    <source>
        <dbReference type="ARBA" id="ARBA00022475"/>
    </source>
</evidence>
<evidence type="ECO:0000256" key="1">
    <source>
        <dbReference type="ARBA" id="ARBA00004202"/>
    </source>
</evidence>
<dbReference type="GO" id="GO:0005524">
    <property type="term" value="F:ATP binding"/>
    <property type="evidence" value="ECO:0007669"/>
    <property type="project" value="UniProtKB-KW"/>
</dbReference>
<sequence>MTALLRVEDLTVEVRSAHGTSTPVNGISFDIERGETVGIVGESGSGKSLTAMSIIQLLPTRAVRMVGGRILFDGDDMAGFGASRMRDIRGRRIGTIFQEPMTALNPAFTIGFQIAEPLRRHLKLSRTQAKARVIELLDMVGIHRSAQTAASYPHQLSGGMRQRAMIAMAMSCEPDLLIADEPTTALDVTTQSQILDLVLDLQESHGTAVLLVTHDLGVVAETCRRVVVMRRGEIVEKSDVDALFRAPEHPYTRGLLESMPSRNAGKDRLPTVAERAGLS</sequence>
<dbReference type="InterPro" id="IPR050388">
    <property type="entry name" value="ABC_Ni/Peptide_Import"/>
</dbReference>
<dbReference type="Pfam" id="PF08352">
    <property type="entry name" value="oligo_HPY"/>
    <property type="match status" value="1"/>
</dbReference>
<dbReference type="GO" id="GO:0015833">
    <property type="term" value="P:peptide transport"/>
    <property type="evidence" value="ECO:0007669"/>
    <property type="project" value="InterPro"/>
</dbReference>
<dbReference type="SUPFAM" id="SSF52540">
    <property type="entry name" value="P-loop containing nucleoside triphosphate hydrolases"/>
    <property type="match status" value="1"/>
</dbReference>
<keyword evidence="7" id="KW-0472">Membrane</keyword>